<reference evidence="1 2" key="1">
    <citation type="journal article" date="2021" name="Hortic Res">
        <title>High-quality reference genome and annotation aids understanding of berry development for evergreen blueberry (Vaccinium darrowii).</title>
        <authorList>
            <person name="Yu J."/>
            <person name="Hulse-Kemp A.M."/>
            <person name="Babiker E."/>
            <person name="Staton M."/>
        </authorList>
    </citation>
    <scope>NUCLEOTIDE SEQUENCE [LARGE SCALE GENOMIC DNA]</scope>
    <source>
        <strain evidence="2">cv. NJ 8807/NJ 8810</strain>
        <tissue evidence="1">Young leaf</tissue>
    </source>
</reference>
<name>A0ACB7ZKN9_9ERIC</name>
<evidence type="ECO:0000313" key="2">
    <source>
        <dbReference type="Proteomes" id="UP000828048"/>
    </source>
</evidence>
<gene>
    <name evidence="1" type="ORF">Vadar_016133</name>
</gene>
<protein>
    <submittedName>
        <fullName evidence="1">Uncharacterized protein</fullName>
    </submittedName>
</protein>
<proteinExistence type="predicted"/>
<comment type="caution">
    <text evidence="1">The sequence shown here is derived from an EMBL/GenBank/DDBJ whole genome shotgun (WGS) entry which is preliminary data.</text>
</comment>
<organism evidence="1 2">
    <name type="scientific">Vaccinium darrowii</name>
    <dbReference type="NCBI Taxonomy" id="229202"/>
    <lineage>
        <taxon>Eukaryota</taxon>
        <taxon>Viridiplantae</taxon>
        <taxon>Streptophyta</taxon>
        <taxon>Embryophyta</taxon>
        <taxon>Tracheophyta</taxon>
        <taxon>Spermatophyta</taxon>
        <taxon>Magnoliopsida</taxon>
        <taxon>eudicotyledons</taxon>
        <taxon>Gunneridae</taxon>
        <taxon>Pentapetalae</taxon>
        <taxon>asterids</taxon>
        <taxon>Ericales</taxon>
        <taxon>Ericaceae</taxon>
        <taxon>Vaccinioideae</taxon>
        <taxon>Vaccinieae</taxon>
        <taxon>Vaccinium</taxon>
    </lineage>
</organism>
<keyword evidence="2" id="KW-1185">Reference proteome</keyword>
<sequence length="109" mass="12558">MDEFADTGTAAYLNEKLPLIILAPVEPPDERLPPRTGRDLRPLPNLHQRVDTTVPRPLFGRRRSNGPQSRYAEAAAVPLENHFSLVFVLLHILWREFMAFDSHRYVSRI</sequence>
<accession>A0ACB7ZKN9</accession>
<dbReference type="Proteomes" id="UP000828048">
    <property type="component" value="Chromosome 9"/>
</dbReference>
<dbReference type="EMBL" id="CM037159">
    <property type="protein sequence ID" value="KAH7866140.1"/>
    <property type="molecule type" value="Genomic_DNA"/>
</dbReference>
<evidence type="ECO:0000313" key="1">
    <source>
        <dbReference type="EMBL" id="KAH7866140.1"/>
    </source>
</evidence>